<dbReference type="EMBL" id="MN740163">
    <property type="protein sequence ID" value="QHT91142.1"/>
    <property type="molecule type" value="Genomic_DNA"/>
</dbReference>
<proteinExistence type="predicted"/>
<organism evidence="1">
    <name type="scientific">viral metagenome</name>
    <dbReference type="NCBI Taxonomy" id="1070528"/>
    <lineage>
        <taxon>unclassified sequences</taxon>
        <taxon>metagenomes</taxon>
        <taxon>organismal metagenomes</taxon>
    </lineage>
</organism>
<dbReference type="AlphaFoldDB" id="A0A6C0IE56"/>
<sequence>MHDYPCVNYVIRRMLKVIPLTEEKLIYDLNLFLGKMWNQAPEVTMSEEYWNYLNVILNKYLSTLPEEIVNKIRIVYNNESSNT</sequence>
<accession>A0A6C0IE56</accession>
<evidence type="ECO:0000313" key="1">
    <source>
        <dbReference type="EMBL" id="QHT91142.1"/>
    </source>
</evidence>
<reference evidence="1" key="1">
    <citation type="journal article" date="2020" name="Nature">
        <title>Giant virus diversity and host interactions through global metagenomics.</title>
        <authorList>
            <person name="Schulz F."/>
            <person name="Roux S."/>
            <person name="Paez-Espino D."/>
            <person name="Jungbluth S."/>
            <person name="Walsh D.A."/>
            <person name="Denef V.J."/>
            <person name="McMahon K.D."/>
            <person name="Konstantinidis K.T."/>
            <person name="Eloe-Fadrosh E.A."/>
            <person name="Kyrpides N.C."/>
            <person name="Woyke T."/>
        </authorList>
    </citation>
    <scope>NUCLEOTIDE SEQUENCE</scope>
    <source>
        <strain evidence="1">GVMAG-M-3300023184-72</strain>
    </source>
</reference>
<protein>
    <submittedName>
        <fullName evidence="1">Uncharacterized protein</fullName>
    </submittedName>
</protein>
<name>A0A6C0IE56_9ZZZZ</name>